<dbReference type="GO" id="GO:0008761">
    <property type="term" value="F:UDP-N-acetylglucosamine 2-epimerase activity"/>
    <property type="evidence" value="ECO:0007669"/>
    <property type="project" value="UniProtKB-EC"/>
</dbReference>
<dbReference type="AlphaFoldDB" id="A0A449I7N2"/>
<keyword evidence="1 4" id="KW-0413">Isomerase</keyword>
<dbReference type="InterPro" id="IPR029767">
    <property type="entry name" value="WecB-like"/>
</dbReference>
<comment type="similarity">
    <text evidence="1">Belongs to the UDP-N-acetylglucosamine 2-epimerase family.</text>
</comment>
<dbReference type="EMBL" id="CAACYH010000007">
    <property type="protein sequence ID" value="VFB15447.1"/>
    <property type="molecule type" value="Genomic_DNA"/>
</dbReference>
<dbReference type="InterPro" id="IPR003331">
    <property type="entry name" value="UDP_GlcNAc_Epimerase_2_dom"/>
</dbReference>
<keyword evidence="2" id="KW-1133">Transmembrane helix</keyword>
<evidence type="ECO:0000256" key="2">
    <source>
        <dbReference type="SAM" id="Phobius"/>
    </source>
</evidence>
<accession>A0A449I7N2</accession>
<gene>
    <name evidence="4" type="primary">wecB</name>
    <name evidence="4" type="ORF">NCTC7812_03036</name>
</gene>
<dbReference type="CDD" id="cd03786">
    <property type="entry name" value="GTB_UDP-GlcNAc_2-Epimerase"/>
    <property type="match status" value="1"/>
</dbReference>
<dbReference type="Pfam" id="PF02350">
    <property type="entry name" value="Epimerase_2"/>
    <property type="match status" value="1"/>
</dbReference>
<evidence type="ECO:0000259" key="3">
    <source>
        <dbReference type="Pfam" id="PF02350"/>
    </source>
</evidence>
<dbReference type="PANTHER" id="PTHR43174">
    <property type="entry name" value="UDP-N-ACETYLGLUCOSAMINE 2-EPIMERASE"/>
    <property type="match status" value="1"/>
</dbReference>
<organism evidence="4 5">
    <name type="scientific">Prevotella heparinolytica</name>
    <dbReference type="NCBI Taxonomy" id="28113"/>
    <lineage>
        <taxon>Bacteria</taxon>
        <taxon>Pseudomonadati</taxon>
        <taxon>Bacteroidota</taxon>
        <taxon>Bacteroidia</taxon>
        <taxon>Bacteroidales</taxon>
        <taxon>Bacteroidaceae</taxon>
        <taxon>Bacteroides</taxon>
    </lineage>
</organism>
<evidence type="ECO:0000313" key="4">
    <source>
        <dbReference type="EMBL" id="VFB15447.1"/>
    </source>
</evidence>
<proteinExistence type="inferred from homology"/>
<dbReference type="Proteomes" id="UP000396835">
    <property type="component" value="Unassembled WGS sequence"/>
</dbReference>
<keyword evidence="2" id="KW-0472">Membrane</keyword>
<name>A0A449I7N2_9BACE</name>
<dbReference type="Gene3D" id="3.40.50.2000">
    <property type="entry name" value="Glycogen Phosphorylase B"/>
    <property type="match status" value="2"/>
</dbReference>
<dbReference type="EC" id="5.1.3.14" evidence="4"/>
<dbReference type="SUPFAM" id="SSF53756">
    <property type="entry name" value="UDP-Glycosyltransferase/glycogen phosphorylase"/>
    <property type="match status" value="1"/>
</dbReference>
<evidence type="ECO:0000313" key="5">
    <source>
        <dbReference type="Proteomes" id="UP000396835"/>
    </source>
</evidence>
<protein>
    <submittedName>
        <fullName evidence="4">UDP-N-acetylglucosamine 2-epimerase</fullName>
        <ecNumber evidence="4">5.1.3.14</ecNumber>
    </submittedName>
</protein>
<dbReference type="PANTHER" id="PTHR43174:SF1">
    <property type="entry name" value="UDP-N-ACETYLGLUCOSAMINE 2-EPIMERASE"/>
    <property type="match status" value="1"/>
</dbReference>
<sequence length="388" mass="43290">MGKVTNKFPKKTYFCSIIFFTIMTMKITIVSGARPNFMKIAPICRAIDAVKEAGKDISYRIVYTGPQDDTSLDASLFSDLAMRQPDAYLGVSGRDHSQVAASIMLAFEKELNAHPAQIVLVVDDMTATMSCSIVAKKRGLKVAHVIAGTRSFDMNMPREVNRTIVDAISDYLFTAGMVANRNLNQEGMIPDYIHYVGNILIDTIRFNRHRLIQPVWFSTLGLKKGEYLLLTLNRHDLLAKKAVLQSLLQTLLEKADGMPIVAPLHPYVQNAVKSLELNAPNLHILPPQSYLHFGFLINQAKGIVTDSGNIAEEATFLDVPCITLNTYAEHPETWRIGTNELVGENSFALSASLHKLLHEGWKHTTLPDRWDGRTAERIVQTLLNKESV</sequence>
<feature type="transmembrane region" description="Helical" evidence="2">
    <location>
        <begin position="12"/>
        <end position="33"/>
    </location>
</feature>
<reference evidence="4 5" key="1">
    <citation type="submission" date="2019-02" db="EMBL/GenBank/DDBJ databases">
        <authorList>
            <consortium name="Pathogen Informatics"/>
        </authorList>
    </citation>
    <scope>NUCLEOTIDE SEQUENCE [LARGE SCALE GENOMIC DNA]</scope>
    <source>
        <strain evidence="4 5">3012STDY7078512</strain>
    </source>
</reference>
<feature type="domain" description="UDP-N-acetylglucosamine 2-epimerase" evidence="3">
    <location>
        <begin position="55"/>
        <end position="382"/>
    </location>
</feature>
<keyword evidence="2" id="KW-0812">Transmembrane</keyword>
<evidence type="ECO:0000256" key="1">
    <source>
        <dbReference type="RuleBase" id="RU003513"/>
    </source>
</evidence>